<dbReference type="InterPro" id="IPR029039">
    <property type="entry name" value="Flavoprotein-like_sf"/>
</dbReference>
<protein>
    <submittedName>
        <fullName evidence="4">NADPH-dependent oxidoreductase</fullName>
    </submittedName>
</protein>
<evidence type="ECO:0000256" key="1">
    <source>
        <dbReference type="ARBA" id="ARBA00022630"/>
    </source>
</evidence>
<dbReference type="PANTHER" id="PTHR43278">
    <property type="entry name" value="NAD(P)H-DEPENDENT FMN-CONTAINING OXIDOREDUCTASE YWQN-RELATED"/>
    <property type="match status" value="1"/>
</dbReference>
<dbReference type="PANTHER" id="PTHR43278:SF4">
    <property type="entry name" value="NAD(P)H-DEPENDENT FMN-CONTAINING OXIDOREDUCTASE YWQN-RELATED"/>
    <property type="match status" value="1"/>
</dbReference>
<name>A0A346AYF3_9FIRM</name>
<accession>A0A346AYF3</accession>
<evidence type="ECO:0000313" key="4">
    <source>
        <dbReference type="EMBL" id="AXL20896.1"/>
    </source>
</evidence>
<feature type="domain" description="NADPH-dependent FMN reductase-like" evidence="3">
    <location>
        <begin position="175"/>
        <end position="328"/>
    </location>
</feature>
<evidence type="ECO:0000259" key="3">
    <source>
        <dbReference type="Pfam" id="PF03358"/>
    </source>
</evidence>
<organism evidence="4 5">
    <name type="scientific">Megasphaera stantonii</name>
    <dbReference type="NCBI Taxonomy" id="2144175"/>
    <lineage>
        <taxon>Bacteria</taxon>
        <taxon>Bacillati</taxon>
        <taxon>Bacillota</taxon>
        <taxon>Negativicutes</taxon>
        <taxon>Veillonellales</taxon>
        <taxon>Veillonellaceae</taxon>
        <taxon>Megasphaera</taxon>
    </lineage>
</organism>
<keyword evidence="1" id="KW-0285">Flavoprotein</keyword>
<dbReference type="InterPro" id="IPR005025">
    <property type="entry name" value="FMN_Rdtase-like_dom"/>
</dbReference>
<keyword evidence="5" id="KW-1185">Reference proteome</keyword>
<dbReference type="Proteomes" id="UP000254337">
    <property type="component" value="Chromosome"/>
</dbReference>
<dbReference type="GO" id="GO:0016491">
    <property type="term" value="F:oxidoreductase activity"/>
    <property type="evidence" value="ECO:0007669"/>
    <property type="project" value="InterPro"/>
</dbReference>
<evidence type="ECO:0000256" key="2">
    <source>
        <dbReference type="ARBA" id="ARBA00022643"/>
    </source>
</evidence>
<dbReference type="KEGG" id="meg:DKB62_04560"/>
<keyword evidence="2" id="KW-0288">FMN</keyword>
<dbReference type="EMBL" id="CP029462">
    <property type="protein sequence ID" value="AXL20896.1"/>
    <property type="molecule type" value="Genomic_DNA"/>
</dbReference>
<evidence type="ECO:0000313" key="5">
    <source>
        <dbReference type="Proteomes" id="UP000254337"/>
    </source>
</evidence>
<proteinExistence type="predicted"/>
<sequence length="360" mass="38562">MLTVVKIGWRECADTSRLESVLTYALHGWEYRAVDGAAFAEACSSAALPAGRAVLFAVALPAGGFSCEYAQLISALALQADCLDGWAGAVLVDGPGELFTKKIGRELIFMANQAGCAFPGKPLVEATGSLYNFNTQAMLLGETNLQAYKESAACLVRKTAAFAAELSQGGRPARRVVVLHASSRKTSNTLLLWEMIRKKLPADVDVEEISLRNGAVVDCRGCSYEACRHFGEKGECFYGGVIVERVYPAIRAGDAVVLICPNYNDAVSANITAFFNRLTALFRKDFASFSQKRVYALVVSGYSGGDIVAEQVIDAMNCNKNFALPPRFAQIETANDPNSILQCPGVEERAAAMAGRIAGV</sequence>
<dbReference type="InterPro" id="IPR051796">
    <property type="entry name" value="ISF_SsuE-like"/>
</dbReference>
<gene>
    <name evidence="4" type="ORF">DKB62_04560</name>
</gene>
<reference evidence="4 5" key="1">
    <citation type="submission" date="2018-05" db="EMBL/GenBank/DDBJ databases">
        <title>Complete genome sequence of Megasphaera sp. AJH120T, isolated from the ceca of a chicken.</title>
        <authorList>
            <person name="Maki J."/>
            <person name="Looft T."/>
        </authorList>
    </citation>
    <scope>NUCLEOTIDE SEQUENCE [LARGE SCALE GENOMIC DNA]</scope>
    <source>
        <strain evidence="4 5">AJH120</strain>
    </source>
</reference>
<dbReference type="RefSeq" id="WP_107195823.1">
    <property type="nucleotide sequence ID" value="NZ_CP029462.1"/>
</dbReference>
<dbReference type="Gene3D" id="3.40.50.360">
    <property type="match status" value="1"/>
</dbReference>
<dbReference type="SUPFAM" id="SSF52218">
    <property type="entry name" value="Flavoproteins"/>
    <property type="match status" value="1"/>
</dbReference>
<dbReference type="AlphaFoldDB" id="A0A346AYF3"/>
<dbReference type="OrthoDB" id="1705236at2"/>
<dbReference type="Pfam" id="PF03358">
    <property type="entry name" value="FMN_red"/>
    <property type="match status" value="1"/>
</dbReference>